<evidence type="ECO:0000256" key="1">
    <source>
        <dbReference type="ARBA" id="ARBA00001050"/>
    </source>
</evidence>
<protein>
    <submittedName>
        <fullName evidence="3">Carboxyphosphonoenolpyruvate mutase</fullName>
    </submittedName>
</protein>
<dbReference type="EMBL" id="KZ613949">
    <property type="protein sequence ID" value="PMD37252.1"/>
    <property type="molecule type" value="Genomic_DNA"/>
</dbReference>
<dbReference type="STRING" id="1149755.A0A2J6RFG3"/>
<dbReference type="PANTHER" id="PTHR42905:SF2">
    <property type="entry name" value="PHOSPHOENOLPYRUVATE CARBOXYLASE FAMILY PROTEIN"/>
    <property type="match status" value="1"/>
</dbReference>
<dbReference type="Gene3D" id="3.20.20.60">
    <property type="entry name" value="Phosphoenolpyruvate-binding domains"/>
    <property type="match status" value="1"/>
</dbReference>
<dbReference type="InterPro" id="IPR018523">
    <property type="entry name" value="Isocitrate_lyase_ph_CS"/>
</dbReference>
<evidence type="ECO:0000313" key="4">
    <source>
        <dbReference type="Proteomes" id="UP000235786"/>
    </source>
</evidence>
<reference evidence="3 4" key="1">
    <citation type="submission" date="2016-04" db="EMBL/GenBank/DDBJ databases">
        <title>A degradative enzymes factory behind the ericoid mycorrhizal symbiosis.</title>
        <authorList>
            <consortium name="DOE Joint Genome Institute"/>
            <person name="Martino E."/>
            <person name="Morin E."/>
            <person name="Grelet G."/>
            <person name="Kuo A."/>
            <person name="Kohler A."/>
            <person name="Daghino S."/>
            <person name="Barry K."/>
            <person name="Choi C."/>
            <person name="Cichocki N."/>
            <person name="Clum A."/>
            <person name="Copeland A."/>
            <person name="Hainaut M."/>
            <person name="Haridas S."/>
            <person name="Labutti K."/>
            <person name="Lindquist E."/>
            <person name="Lipzen A."/>
            <person name="Khouja H.-R."/>
            <person name="Murat C."/>
            <person name="Ohm R."/>
            <person name="Olson A."/>
            <person name="Spatafora J."/>
            <person name="Veneault-Fourrey C."/>
            <person name="Henrissat B."/>
            <person name="Grigoriev I."/>
            <person name="Martin F."/>
            <person name="Perotto S."/>
        </authorList>
    </citation>
    <scope>NUCLEOTIDE SEQUENCE [LARGE SCALE GENOMIC DNA]</scope>
    <source>
        <strain evidence="3 4">F</strain>
    </source>
</reference>
<dbReference type="PANTHER" id="PTHR42905">
    <property type="entry name" value="PHOSPHOENOLPYRUVATE CARBOXYLASE"/>
    <property type="match status" value="1"/>
</dbReference>
<organism evidence="3 4">
    <name type="scientific">Hyaloscypha variabilis (strain UAMH 11265 / GT02V1 / F)</name>
    <name type="common">Meliniomyces variabilis</name>
    <dbReference type="NCBI Taxonomy" id="1149755"/>
    <lineage>
        <taxon>Eukaryota</taxon>
        <taxon>Fungi</taxon>
        <taxon>Dikarya</taxon>
        <taxon>Ascomycota</taxon>
        <taxon>Pezizomycotina</taxon>
        <taxon>Leotiomycetes</taxon>
        <taxon>Helotiales</taxon>
        <taxon>Hyaloscyphaceae</taxon>
        <taxon>Hyaloscypha</taxon>
        <taxon>Hyaloscypha variabilis</taxon>
    </lineage>
</organism>
<dbReference type="SUPFAM" id="SSF51621">
    <property type="entry name" value="Phosphoenolpyruvate/pyruvate domain"/>
    <property type="match status" value="1"/>
</dbReference>
<dbReference type="InterPro" id="IPR039556">
    <property type="entry name" value="ICL/PEPM"/>
</dbReference>
<keyword evidence="4" id="KW-1185">Reference proteome</keyword>
<accession>A0A2J6RFG3</accession>
<dbReference type="CDD" id="cd00377">
    <property type="entry name" value="ICL_PEPM"/>
    <property type="match status" value="1"/>
</dbReference>
<dbReference type="GO" id="GO:0046421">
    <property type="term" value="F:methylisocitrate lyase activity"/>
    <property type="evidence" value="ECO:0007669"/>
    <property type="project" value="UniProtKB-EC"/>
</dbReference>
<dbReference type="PROSITE" id="PS00161">
    <property type="entry name" value="ISOCITRATE_LYASE"/>
    <property type="match status" value="1"/>
</dbReference>
<dbReference type="Proteomes" id="UP000235786">
    <property type="component" value="Unassembled WGS sequence"/>
</dbReference>
<comment type="similarity">
    <text evidence="2">Belongs to the isocitrate lyase/PEP mutase superfamily.</text>
</comment>
<gene>
    <name evidence="3" type="ORF">L207DRAFT_463526</name>
</gene>
<dbReference type="InterPro" id="IPR015813">
    <property type="entry name" value="Pyrv/PenolPyrv_kinase-like_dom"/>
</dbReference>
<dbReference type="InterPro" id="IPR040442">
    <property type="entry name" value="Pyrv_kinase-like_dom_sf"/>
</dbReference>
<evidence type="ECO:0000313" key="3">
    <source>
        <dbReference type="EMBL" id="PMD37252.1"/>
    </source>
</evidence>
<comment type="catalytic activity">
    <reaction evidence="1">
        <text>(2S,3R)-3-hydroxybutane-1,2,3-tricarboxylate = pyruvate + succinate</text>
        <dbReference type="Rhea" id="RHEA:16809"/>
        <dbReference type="ChEBI" id="CHEBI:15361"/>
        <dbReference type="ChEBI" id="CHEBI:30031"/>
        <dbReference type="ChEBI" id="CHEBI:57429"/>
        <dbReference type="EC" id="4.1.3.30"/>
    </reaction>
</comment>
<proteinExistence type="inferred from homology"/>
<dbReference type="FunFam" id="3.20.20.60:FF:000009">
    <property type="entry name" value="2-methylisocitrate lyase"/>
    <property type="match status" value="1"/>
</dbReference>
<name>A0A2J6RFG3_HYAVF</name>
<dbReference type="OrthoDB" id="1923844at2759"/>
<keyword evidence="3" id="KW-0670">Pyruvate</keyword>
<evidence type="ECO:0000256" key="2">
    <source>
        <dbReference type="ARBA" id="ARBA00061405"/>
    </source>
</evidence>
<sequence>MAAAARLRAFLAEKDKIVVCPGIHDGFTARISIEAGFECLYMTGAGTTMSRLGMPDLGIATLNDMRENAGMIASLDRKIPLIADADTGYGGPLMVGRTVEQYMQAGVAALHLEDQVVNKRCGHLRNKEIVDEETYVSRIRAAANKRAELEGDIVIIARTDSLQSLGYDAAVSRLKAAIAVGADVAFLEGFTSKEEGEKVCGELSPTPVLLNMVGGGVTPDITVAEAREMGFKIIIFPGLALSAVYQSVAAAAKELKDTGRIRAVKGHLASPKAIFEVCGLKDAIAFDVAAGGKLYTKGV</sequence>
<dbReference type="AlphaFoldDB" id="A0A2J6RFG3"/>
<dbReference type="Pfam" id="PF13714">
    <property type="entry name" value="PEP_mutase"/>
    <property type="match status" value="1"/>
</dbReference>